<feature type="compositionally biased region" description="Low complexity" evidence="1">
    <location>
        <begin position="59"/>
        <end position="71"/>
    </location>
</feature>
<feature type="compositionally biased region" description="Acidic residues" evidence="1">
    <location>
        <begin position="103"/>
        <end position="114"/>
    </location>
</feature>
<protein>
    <recommendedName>
        <fullName evidence="3">Reverse transcriptase domain-containing protein</fullName>
    </recommendedName>
</protein>
<evidence type="ECO:0000256" key="1">
    <source>
        <dbReference type="SAM" id="MobiDB-lite"/>
    </source>
</evidence>
<comment type="caution">
    <text evidence="2">The sequence shown here is derived from an EMBL/GenBank/DDBJ whole genome shotgun (WGS) entry which is preliminary data.</text>
</comment>
<feature type="compositionally biased region" description="Basic and acidic residues" evidence="1">
    <location>
        <begin position="115"/>
        <end position="124"/>
    </location>
</feature>
<accession>A0A699JNV3</accession>
<organism evidence="2">
    <name type="scientific">Tanacetum cinerariifolium</name>
    <name type="common">Dalmatian daisy</name>
    <name type="synonym">Chrysanthemum cinerariifolium</name>
    <dbReference type="NCBI Taxonomy" id="118510"/>
    <lineage>
        <taxon>Eukaryota</taxon>
        <taxon>Viridiplantae</taxon>
        <taxon>Streptophyta</taxon>
        <taxon>Embryophyta</taxon>
        <taxon>Tracheophyta</taxon>
        <taxon>Spermatophyta</taxon>
        <taxon>Magnoliopsida</taxon>
        <taxon>eudicotyledons</taxon>
        <taxon>Gunneridae</taxon>
        <taxon>Pentapetalae</taxon>
        <taxon>asterids</taxon>
        <taxon>campanulids</taxon>
        <taxon>Asterales</taxon>
        <taxon>Asteraceae</taxon>
        <taxon>Asteroideae</taxon>
        <taxon>Anthemideae</taxon>
        <taxon>Anthemidinae</taxon>
        <taxon>Tanacetum</taxon>
    </lineage>
</organism>
<reference evidence="2" key="1">
    <citation type="journal article" date="2019" name="Sci. Rep.">
        <title>Draft genome of Tanacetum cinerariifolium, the natural source of mosquito coil.</title>
        <authorList>
            <person name="Yamashiro T."/>
            <person name="Shiraishi A."/>
            <person name="Satake H."/>
            <person name="Nakayama K."/>
        </authorList>
    </citation>
    <scope>NUCLEOTIDE SEQUENCE</scope>
</reference>
<dbReference type="EMBL" id="BKCJ010433736">
    <property type="protein sequence ID" value="GFA49347.1"/>
    <property type="molecule type" value="Genomic_DNA"/>
</dbReference>
<feature type="region of interest" description="Disordered" evidence="1">
    <location>
        <begin position="1"/>
        <end position="167"/>
    </location>
</feature>
<gene>
    <name evidence="2" type="ORF">Tci_621319</name>
</gene>
<feature type="compositionally biased region" description="Acidic residues" evidence="1">
    <location>
        <begin position="125"/>
        <end position="157"/>
    </location>
</feature>
<name>A0A699JNV3_TANCI</name>
<proteinExistence type="predicted"/>
<evidence type="ECO:0008006" key="3">
    <source>
        <dbReference type="Google" id="ProtNLM"/>
    </source>
</evidence>
<feature type="non-terminal residue" evidence="2">
    <location>
        <position position="1"/>
    </location>
</feature>
<dbReference type="AlphaFoldDB" id="A0A699JNV3"/>
<evidence type="ECO:0000313" key="2">
    <source>
        <dbReference type="EMBL" id="GFA49347.1"/>
    </source>
</evidence>
<sequence length="437" mass="47621">RYYGEESAETGSPRVVVYGYDGLPMQPVAPPSPDYVTGPENPSSPDYVPGPKHPPSPIEIPYIPESEYPEYLAPSDDEAPLEDQPLPGDASPSAASPGYVADSDPDENPEEDPEDNHADSHTDGGDGDDEPSDDDDDDDDTDDEDEEPFEDEEDDTKEEEHLASADSFVVPIVDHVLPARDTKELEADELAPIPRSPHTACIARHAALLSPPLHVLSPPLPLPSPLTTSPTNTGAPVGYRAARIMMRALLPSTSRGTDIPEAHVPPQKMACLTTPPPKFEVEESSVAGAARQTRLTESDLRRYRVEQTCYGITNTWDEIVDTLMEIAPTTLEGVNQRVADLDTTVRQRTDEDRPNHRRTAMLLDREAMYAREAWACSEDKSSAIAAYVRTLEAQVAALIAQTSSLQTQLTTVLGNIKILEARDPEPQERPAEASSSC</sequence>